<keyword evidence="8" id="KW-1185">Reference proteome</keyword>
<evidence type="ECO:0000256" key="3">
    <source>
        <dbReference type="ARBA" id="ARBA00023004"/>
    </source>
</evidence>
<name>A0A8J8T352_HALGN</name>
<feature type="domain" description="Iron-binding zinc finger CDGSH type" evidence="6">
    <location>
        <begin position="8"/>
        <end position="43"/>
    </location>
</feature>
<dbReference type="InterPro" id="IPR052950">
    <property type="entry name" value="CISD"/>
</dbReference>
<dbReference type="OrthoDB" id="15717at2759"/>
<keyword evidence="4" id="KW-0411">Iron-sulfur</keyword>
<keyword evidence="3" id="KW-0408">Iron</keyword>
<comment type="caution">
    <text evidence="7">The sequence shown here is derived from an EMBL/GenBank/DDBJ whole genome shotgun (WGS) entry which is preliminary data.</text>
</comment>
<evidence type="ECO:0000256" key="2">
    <source>
        <dbReference type="ARBA" id="ARBA00022723"/>
    </source>
</evidence>
<protein>
    <recommendedName>
        <fullName evidence="6">Iron-binding zinc finger CDGSH type domain-containing protein</fullName>
    </recommendedName>
</protein>
<dbReference type="SMART" id="SM00704">
    <property type="entry name" value="ZnF_CDGSH"/>
    <property type="match status" value="1"/>
</dbReference>
<organism evidence="7 8">
    <name type="scientific">Halteria grandinella</name>
    <dbReference type="NCBI Taxonomy" id="5974"/>
    <lineage>
        <taxon>Eukaryota</taxon>
        <taxon>Sar</taxon>
        <taxon>Alveolata</taxon>
        <taxon>Ciliophora</taxon>
        <taxon>Intramacronucleata</taxon>
        <taxon>Spirotrichea</taxon>
        <taxon>Stichotrichia</taxon>
        <taxon>Sporadotrichida</taxon>
        <taxon>Halteriidae</taxon>
        <taxon>Halteria</taxon>
    </lineage>
</organism>
<evidence type="ECO:0000259" key="6">
    <source>
        <dbReference type="SMART" id="SM00704"/>
    </source>
</evidence>
<evidence type="ECO:0000256" key="4">
    <source>
        <dbReference type="ARBA" id="ARBA00023014"/>
    </source>
</evidence>
<sequence length="81" mass="9136">MESNPFKPYKVGLVQGETYSWCTCGQSATQPFCDNSHKDTHLKPMVFVHEQPTGNYLLCGCKNNKKESGAHCDGSHKNMQW</sequence>
<keyword evidence="2" id="KW-0479">Metal-binding</keyword>
<evidence type="ECO:0000256" key="1">
    <source>
        <dbReference type="ARBA" id="ARBA00022714"/>
    </source>
</evidence>
<dbReference type="InterPro" id="IPR042216">
    <property type="entry name" value="MitoNEET_CISD"/>
</dbReference>
<dbReference type="EMBL" id="RRYP01007357">
    <property type="protein sequence ID" value="TNV80552.1"/>
    <property type="molecule type" value="Genomic_DNA"/>
</dbReference>
<dbReference type="GO" id="GO:0046872">
    <property type="term" value="F:metal ion binding"/>
    <property type="evidence" value="ECO:0007669"/>
    <property type="project" value="UniProtKB-KW"/>
</dbReference>
<dbReference type="InterPro" id="IPR018967">
    <property type="entry name" value="FeS-contain_CDGSH-typ"/>
</dbReference>
<dbReference type="Pfam" id="PF09360">
    <property type="entry name" value="zf-CDGSH"/>
    <property type="match status" value="1"/>
</dbReference>
<dbReference type="GO" id="GO:0051537">
    <property type="term" value="F:2 iron, 2 sulfur cluster binding"/>
    <property type="evidence" value="ECO:0007669"/>
    <property type="project" value="UniProtKB-KW"/>
</dbReference>
<dbReference type="PANTHER" id="PTHR46491:SF3">
    <property type="entry name" value="CDGSH IRON-SULFUR DOMAIN-CONTAINING PROTEIN 3, MITOCHONDRIAL"/>
    <property type="match status" value="1"/>
</dbReference>
<evidence type="ECO:0000313" key="7">
    <source>
        <dbReference type="EMBL" id="TNV80552.1"/>
    </source>
</evidence>
<evidence type="ECO:0000313" key="8">
    <source>
        <dbReference type="Proteomes" id="UP000785679"/>
    </source>
</evidence>
<dbReference type="GO" id="GO:0005739">
    <property type="term" value="C:mitochondrion"/>
    <property type="evidence" value="ECO:0007669"/>
    <property type="project" value="TreeGrafter"/>
</dbReference>
<gene>
    <name evidence="7" type="ORF">FGO68_gene2574</name>
</gene>
<comment type="cofactor">
    <cofactor evidence="5">
        <name>[2Fe-2S] cluster</name>
        <dbReference type="ChEBI" id="CHEBI:190135"/>
    </cofactor>
</comment>
<evidence type="ECO:0000256" key="5">
    <source>
        <dbReference type="ARBA" id="ARBA00034078"/>
    </source>
</evidence>
<dbReference type="AlphaFoldDB" id="A0A8J8T352"/>
<reference evidence="7" key="1">
    <citation type="submission" date="2019-06" db="EMBL/GenBank/DDBJ databases">
        <authorList>
            <person name="Zheng W."/>
        </authorList>
    </citation>
    <scope>NUCLEOTIDE SEQUENCE</scope>
    <source>
        <strain evidence="7">QDHG01</strain>
    </source>
</reference>
<dbReference type="Proteomes" id="UP000785679">
    <property type="component" value="Unassembled WGS sequence"/>
</dbReference>
<dbReference type="PANTHER" id="PTHR46491">
    <property type="entry name" value="CDGSH IRON SULFUR DOMAIN PROTEIN HOMOLOG"/>
    <property type="match status" value="1"/>
</dbReference>
<accession>A0A8J8T352</accession>
<proteinExistence type="predicted"/>
<dbReference type="Gene3D" id="3.40.5.90">
    <property type="entry name" value="CDGSH iron-sulfur domain, mitoNEET-type"/>
    <property type="match status" value="1"/>
</dbReference>
<keyword evidence="1" id="KW-0001">2Fe-2S</keyword>